<dbReference type="Gene3D" id="2.20.100.10">
    <property type="entry name" value="Thrombospondin type-1 (TSP1) repeat"/>
    <property type="match status" value="1"/>
</dbReference>
<feature type="signal peptide" evidence="1">
    <location>
        <begin position="1"/>
        <end position="17"/>
    </location>
</feature>
<evidence type="ECO:0000313" key="3">
    <source>
        <dbReference type="Proteomes" id="UP000614601"/>
    </source>
</evidence>
<gene>
    <name evidence="2" type="ORF">BOKJ2_LOCUS13320</name>
</gene>
<organism evidence="2 3">
    <name type="scientific">Bursaphelenchus okinawaensis</name>
    <dbReference type="NCBI Taxonomy" id="465554"/>
    <lineage>
        <taxon>Eukaryota</taxon>
        <taxon>Metazoa</taxon>
        <taxon>Ecdysozoa</taxon>
        <taxon>Nematoda</taxon>
        <taxon>Chromadorea</taxon>
        <taxon>Rhabditida</taxon>
        <taxon>Tylenchina</taxon>
        <taxon>Tylenchomorpha</taxon>
        <taxon>Aphelenchoidea</taxon>
        <taxon>Aphelenchoididae</taxon>
        <taxon>Bursaphelenchus</taxon>
    </lineage>
</organism>
<dbReference type="InterPro" id="IPR000884">
    <property type="entry name" value="TSP1_rpt"/>
</dbReference>
<dbReference type="PROSITE" id="PS50092">
    <property type="entry name" value="TSP1"/>
    <property type="match status" value="1"/>
</dbReference>
<comment type="caution">
    <text evidence="2">The sequence shown here is derived from an EMBL/GenBank/DDBJ whole genome shotgun (WGS) entry which is preliminary data.</text>
</comment>
<dbReference type="OrthoDB" id="6090599at2759"/>
<feature type="chain" id="PRO_5036221416" description="BPTI/Kunitz inhibitor domain-containing protein" evidence="1">
    <location>
        <begin position="18"/>
        <end position="192"/>
    </location>
</feature>
<dbReference type="PANTHER" id="PTHR20920">
    <property type="entry name" value="RPE-SPONDIN"/>
    <property type="match status" value="1"/>
</dbReference>
<dbReference type="InterPro" id="IPR036383">
    <property type="entry name" value="TSP1_rpt_sf"/>
</dbReference>
<accession>A0A811LLA2</accession>
<evidence type="ECO:0000256" key="1">
    <source>
        <dbReference type="SAM" id="SignalP"/>
    </source>
</evidence>
<dbReference type="InterPro" id="IPR039942">
    <property type="entry name" value="SBSPO"/>
</dbReference>
<evidence type="ECO:0008006" key="4">
    <source>
        <dbReference type="Google" id="ProtNLM"/>
    </source>
</evidence>
<dbReference type="AlphaFoldDB" id="A0A811LLA2"/>
<evidence type="ECO:0000313" key="2">
    <source>
        <dbReference type="EMBL" id="CAD5229261.1"/>
    </source>
</evidence>
<proteinExistence type="predicted"/>
<dbReference type="Proteomes" id="UP000614601">
    <property type="component" value="Unassembled WGS sequence"/>
</dbReference>
<sequence>MLFRLLVLAAVVEYTSASLCVVSKWRPWGSCHGDCKLALRVRNRDVLQAPLPEKDPKSGEIIEHTCPALYETQRCVLTECQEESPFSRKEDQFVIGFERKTASVSVPQRQCHDEQNENCCRLVRHVCPDGSKPKKLIRWYKLPKESFCRPYRYPYCGPAMEKLENPLTSESRCIQTCLPPQDQISLPEFRPL</sequence>
<dbReference type="EMBL" id="CAJFDH010000006">
    <property type="protein sequence ID" value="CAD5229261.1"/>
    <property type="molecule type" value="Genomic_DNA"/>
</dbReference>
<protein>
    <recommendedName>
        <fullName evidence="4">BPTI/Kunitz inhibitor domain-containing protein</fullName>
    </recommendedName>
</protein>
<dbReference type="SUPFAM" id="SSF82895">
    <property type="entry name" value="TSP-1 type 1 repeat"/>
    <property type="match status" value="1"/>
</dbReference>
<dbReference type="Proteomes" id="UP000783686">
    <property type="component" value="Unassembled WGS sequence"/>
</dbReference>
<keyword evidence="3" id="KW-1185">Reference proteome</keyword>
<dbReference type="PANTHER" id="PTHR20920:SF5">
    <property type="entry name" value="SMB DOMAIN-CONTAINING PROTEIN"/>
    <property type="match status" value="1"/>
</dbReference>
<keyword evidence="1" id="KW-0732">Signal</keyword>
<dbReference type="EMBL" id="CAJFCW020000006">
    <property type="protein sequence ID" value="CAG9126172.1"/>
    <property type="molecule type" value="Genomic_DNA"/>
</dbReference>
<reference evidence="2" key="1">
    <citation type="submission" date="2020-09" db="EMBL/GenBank/DDBJ databases">
        <authorList>
            <person name="Kikuchi T."/>
        </authorList>
    </citation>
    <scope>NUCLEOTIDE SEQUENCE</scope>
    <source>
        <strain evidence="2">SH1</strain>
    </source>
</reference>
<name>A0A811LLA2_9BILA</name>